<dbReference type="EMBL" id="JBHSBB010000007">
    <property type="protein sequence ID" value="MFC4031413.1"/>
    <property type="molecule type" value="Genomic_DNA"/>
</dbReference>
<dbReference type="RefSeq" id="WP_386427532.1">
    <property type="nucleotide sequence ID" value="NZ_JBHSBB010000007.1"/>
</dbReference>
<evidence type="ECO:0000256" key="1">
    <source>
        <dbReference type="SAM" id="Phobius"/>
    </source>
</evidence>
<gene>
    <name evidence="2" type="ORF">ACFO3J_07975</name>
</gene>
<comment type="caution">
    <text evidence="2">The sequence shown here is derived from an EMBL/GenBank/DDBJ whole genome shotgun (WGS) entry which is preliminary data.</text>
</comment>
<protein>
    <recommendedName>
        <fullName evidence="4">Integral membrane protein</fullName>
    </recommendedName>
</protein>
<dbReference type="Proteomes" id="UP001595765">
    <property type="component" value="Unassembled WGS sequence"/>
</dbReference>
<keyword evidence="1" id="KW-1133">Transmembrane helix</keyword>
<reference evidence="3" key="1">
    <citation type="journal article" date="2019" name="Int. J. Syst. Evol. Microbiol.">
        <title>The Global Catalogue of Microorganisms (GCM) 10K type strain sequencing project: providing services to taxonomists for standard genome sequencing and annotation.</title>
        <authorList>
            <consortium name="The Broad Institute Genomics Platform"/>
            <consortium name="The Broad Institute Genome Sequencing Center for Infectious Disease"/>
            <person name="Wu L."/>
            <person name="Ma J."/>
        </authorList>
    </citation>
    <scope>NUCLEOTIDE SEQUENCE [LARGE SCALE GENOMIC DNA]</scope>
    <source>
        <strain evidence="3">CGMCC 4.7237</strain>
    </source>
</reference>
<name>A0ABV8HH54_9ACTN</name>
<keyword evidence="3" id="KW-1185">Reference proteome</keyword>
<accession>A0ABV8HH54</accession>
<evidence type="ECO:0008006" key="4">
    <source>
        <dbReference type="Google" id="ProtNLM"/>
    </source>
</evidence>
<evidence type="ECO:0000313" key="3">
    <source>
        <dbReference type="Proteomes" id="UP001595765"/>
    </source>
</evidence>
<evidence type="ECO:0000313" key="2">
    <source>
        <dbReference type="EMBL" id="MFC4031413.1"/>
    </source>
</evidence>
<feature type="transmembrane region" description="Helical" evidence="1">
    <location>
        <begin position="12"/>
        <end position="42"/>
    </location>
</feature>
<keyword evidence="1" id="KW-0472">Membrane</keyword>
<organism evidence="2 3">
    <name type="scientific">Streptomyces polygonati</name>
    <dbReference type="NCBI Taxonomy" id="1617087"/>
    <lineage>
        <taxon>Bacteria</taxon>
        <taxon>Bacillati</taxon>
        <taxon>Actinomycetota</taxon>
        <taxon>Actinomycetes</taxon>
        <taxon>Kitasatosporales</taxon>
        <taxon>Streptomycetaceae</taxon>
        <taxon>Streptomyces</taxon>
    </lineage>
</organism>
<sequence>MSSRAKLAVGGAVVGLILLIWVPWWVTFLIIVGVPAVAYMTLDSSQRRRLRGVGRRQIGR</sequence>
<proteinExistence type="predicted"/>
<keyword evidence="1" id="KW-0812">Transmembrane</keyword>